<feature type="compositionally biased region" description="Basic residues" evidence="1">
    <location>
        <begin position="197"/>
        <end position="209"/>
    </location>
</feature>
<dbReference type="SMART" id="SM00384">
    <property type="entry name" value="AT_hook"/>
    <property type="match status" value="4"/>
</dbReference>
<feature type="compositionally biased region" description="Polar residues" evidence="1">
    <location>
        <begin position="180"/>
        <end position="191"/>
    </location>
</feature>
<dbReference type="InterPro" id="IPR017956">
    <property type="entry name" value="AT_hook_DNA-bd_motif"/>
</dbReference>
<proteinExistence type="predicted"/>
<evidence type="ECO:0000313" key="3">
    <source>
        <dbReference type="Proteomes" id="UP000261600"/>
    </source>
</evidence>
<accession>A0A3Q3KFI4</accession>
<dbReference type="Ensembl" id="ENSMALT00000028864.1">
    <property type="protein sequence ID" value="ENSMALP00000028346.1"/>
    <property type="gene ID" value="ENSMALG00000019633.1"/>
</dbReference>
<dbReference type="Proteomes" id="UP000261600">
    <property type="component" value="Unplaced"/>
</dbReference>
<name>A0A3Q3KFI4_MONAL</name>
<dbReference type="GO" id="GO:0003677">
    <property type="term" value="F:DNA binding"/>
    <property type="evidence" value="ECO:0007669"/>
    <property type="project" value="InterPro"/>
</dbReference>
<evidence type="ECO:0000256" key="1">
    <source>
        <dbReference type="SAM" id="MobiDB-lite"/>
    </source>
</evidence>
<sequence length="237" mass="25785">SIVSLCEEAQKRQGAKPISMEEEVRMAETEQGAAMSNEAQSSGHISNNSPAKRGRGRPQGSKKLKGSGDDHANNSVQTHNHTHKKRGRPKKPLIKSSPEQAAAEDLPNGGSDTPKMGRGHPKGSVKRNSLVQSRKRGRPKGSLNKKPRLEKEVSSEGEVETDVSLSSLKRVRGRPRKVEVNSTGESTQDTPNGILHTPRRGRGSLKCGKRSQSSRGPNTFARHCIKSAKRQWGLTLI</sequence>
<protein>
    <submittedName>
        <fullName evidence="2">Uncharacterized protein</fullName>
    </submittedName>
</protein>
<feature type="region of interest" description="Disordered" evidence="1">
    <location>
        <begin position="1"/>
        <end position="219"/>
    </location>
</feature>
<evidence type="ECO:0000313" key="2">
    <source>
        <dbReference type="Ensembl" id="ENSMALP00000028346.1"/>
    </source>
</evidence>
<dbReference type="AlphaFoldDB" id="A0A3Q3KFI4"/>
<feature type="compositionally biased region" description="Basic residues" evidence="1">
    <location>
        <begin position="133"/>
        <end position="146"/>
    </location>
</feature>
<feature type="compositionally biased region" description="Basic residues" evidence="1">
    <location>
        <begin position="52"/>
        <end position="65"/>
    </location>
</feature>
<dbReference type="PRINTS" id="PR00929">
    <property type="entry name" value="ATHOOK"/>
</dbReference>
<reference evidence="2" key="1">
    <citation type="submission" date="2025-08" db="UniProtKB">
        <authorList>
            <consortium name="Ensembl"/>
        </authorList>
    </citation>
    <scope>IDENTIFICATION</scope>
</reference>
<reference evidence="2" key="2">
    <citation type="submission" date="2025-09" db="UniProtKB">
        <authorList>
            <consortium name="Ensembl"/>
        </authorList>
    </citation>
    <scope>IDENTIFICATION</scope>
</reference>
<dbReference type="STRING" id="43700.ENSMALP00000028346"/>
<feature type="compositionally biased region" description="Polar residues" evidence="1">
    <location>
        <begin position="37"/>
        <end position="50"/>
    </location>
</feature>
<organism evidence="2 3">
    <name type="scientific">Monopterus albus</name>
    <name type="common">Swamp eel</name>
    <dbReference type="NCBI Taxonomy" id="43700"/>
    <lineage>
        <taxon>Eukaryota</taxon>
        <taxon>Metazoa</taxon>
        <taxon>Chordata</taxon>
        <taxon>Craniata</taxon>
        <taxon>Vertebrata</taxon>
        <taxon>Euteleostomi</taxon>
        <taxon>Actinopterygii</taxon>
        <taxon>Neopterygii</taxon>
        <taxon>Teleostei</taxon>
        <taxon>Neoteleostei</taxon>
        <taxon>Acanthomorphata</taxon>
        <taxon>Anabantaria</taxon>
        <taxon>Synbranchiformes</taxon>
        <taxon>Synbranchidae</taxon>
        <taxon>Monopterus</taxon>
    </lineage>
</organism>
<feature type="compositionally biased region" description="Basic residues" evidence="1">
    <location>
        <begin position="80"/>
        <end position="93"/>
    </location>
</feature>
<keyword evidence="3" id="KW-1185">Reference proteome</keyword>